<gene>
    <name evidence="4" type="ORF">Thert_01186</name>
</gene>
<sequence>MKNLLLLFCVLLTIFMTACSSGQFNTYNEDTKFLLKYGFSPEKESSYFDVTIPSDWNIQGTSMPVGLYWTEVNFLSRDIGYNIEKYKGKTVKAVIYRLNEKLPGLGESSKYTYPVNAVILRDGQDIIGAWLEFNASTPLSLKKNYIETLTERPWIDWVAAHGFLKQMSSPAADNLTPQELIYAFFNGINKGDKGLIFSTLSIDMLHDMLYINRLEKTLYNTDFEQNSLELNTKSATVLSIEENKGYTPVKNKNIYESKEYKVTVNLTLKSEDNTPTRNGRNTFFFIISKSTKDSPWKIESIGTGP</sequence>
<dbReference type="Proteomes" id="UP000214975">
    <property type="component" value="Chromosome"/>
</dbReference>
<evidence type="ECO:0000259" key="2">
    <source>
        <dbReference type="Pfam" id="PF16111"/>
    </source>
</evidence>
<organism evidence="4 5">
    <name type="scientific">Thermoanaerobacterium thermosaccharolyticum</name>
    <name type="common">Clostridium thermosaccharolyticum</name>
    <dbReference type="NCBI Taxonomy" id="1517"/>
    <lineage>
        <taxon>Bacteria</taxon>
        <taxon>Bacillati</taxon>
        <taxon>Bacillota</taxon>
        <taxon>Clostridia</taxon>
        <taxon>Thermoanaerobacterales</taxon>
        <taxon>Thermoanaerobacteraceae</taxon>
        <taxon>Thermoanaerobacterium</taxon>
    </lineage>
</organism>
<feature type="chain" id="PRO_5038949134" evidence="1">
    <location>
        <begin position="21"/>
        <end position="305"/>
    </location>
</feature>
<name>A0A223HXS2_THETR</name>
<accession>A0A223HXS2</accession>
<feature type="domain" description="DUF4830" evidence="3">
    <location>
        <begin position="33"/>
        <end position="131"/>
    </location>
</feature>
<dbReference type="InterPro" id="IPR032257">
    <property type="entry name" value="DUF4830"/>
</dbReference>
<evidence type="ECO:0000313" key="5">
    <source>
        <dbReference type="Proteomes" id="UP000214975"/>
    </source>
</evidence>
<evidence type="ECO:0000256" key="1">
    <source>
        <dbReference type="SAM" id="SignalP"/>
    </source>
</evidence>
<evidence type="ECO:0000259" key="3">
    <source>
        <dbReference type="Pfam" id="PF16112"/>
    </source>
</evidence>
<dbReference type="Pfam" id="PF16111">
    <property type="entry name" value="DUF4829"/>
    <property type="match status" value="1"/>
</dbReference>
<proteinExistence type="predicted"/>
<dbReference type="AlphaFoldDB" id="A0A223HXS2"/>
<feature type="domain" description="DUF4829" evidence="2">
    <location>
        <begin position="179"/>
        <end position="302"/>
    </location>
</feature>
<dbReference type="PROSITE" id="PS51257">
    <property type="entry name" value="PROKAR_LIPOPROTEIN"/>
    <property type="match status" value="1"/>
</dbReference>
<keyword evidence="1" id="KW-0732">Signal</keyword>
<feature type="signal peptide" evidence="1">
    <location>
        <begin position="1"/>
        <end position="20"/>
    </location>
</feature>
<evidence type="ECO:0000313" key="4">
    <source>
        <dbReference type="EMBL" id="AST57276.1"/>
    </source>
</evidence>
<dbReference type="EMBL" id="CP016893">
    <property type="protein sequence ID" value="AST57276.1"/>
    <property type="molecule type" value="Genomic_DNA"/>
</dbReference>
<dbReference type="InterPro" id="IPR032256">
    <property type="entry name" value="DUF4829"/>
</dbReference>
<dbReference type="Pfam" id="PF16112">
    <property type="entry name" value="DUF4830"/>
    <property type="match status" value="1"/>
</dbReference>
<protein>
    <submittedName>
        <fullName evidence="4">Peptidase 1</fullName>
    </submittedName>
</protein>
<reference evidence="4 5" key="1">
    <citation type="submission" date="2016-08" db="EMBL/GenBank/DDBJ databases">
        <title>A novel genetic cassette of butanologenic Thermoanaerobacterium thermosaccharolyticum that directly convert cellulose to butanol.</title>
        <authorList>
            <person name="Li T."/>
            <person name="He J."/>
        </authorList>
    </citation>
    <scope>NUCLEOTIDE SEQUENCE [LARGE SCALE GENOMIC DNA]</scope>
    <source>
        <strain evidence="4 5">TG57</strain>
    </source>
</reference>